<dbReference type="Pfam" id="PF07719">
    <property type="entry name" value="TPR_2"/>
    <property type="match status" value="1"/>
</dbReference>
<dbReference type="InterPro" id="IPR013105">
    <property type="entry name" value="TPR_2"/>
</dbReference>
<evidence type="ECO:0000256" key="3">
    <source>
        <dbReference type="SAM" id="MobiDB-lite"/>
    </source>
</evidence>
<reference evidence="5" key="1">
    <citation type="submission" date="2022-07" db="EMBL/GenBank/DDBJ databases">
        <title>Complete Genome Sequence of the Radioresistant Bacterium Deinococcus aetherius ST0316, Isolated from the Air Dust collected in Lower Stratosphere above Japan.</title>
        <authorList>
            <person name="Satoh K."/>
            <person name="Hagiwara K."/>
            <person name="Katsumata K."/>
            <person name="Kubo A."/>
            <person name="Yokobori S."/>
            <person name="Yamagishi A."/>
            <person name="Oono Y."/>
            <person name="Narumi I."/>
        </authorList>
    </citation>
    <scope>NUCLEOTIDE SEQUENCE</scope>
    <source>
        <strain evidence="5">ST0316</strain>
    </source>
</reference>
<evidence type="ECO:0000313" key="5">
    <source>
        <dbReference type="EMBL" id="BDP42094.1"/>
    </source>
</evidence>
<evidence type="ECO:0000313" key="6">
    <source>
        <dbReference type="Proteomes" id="UP001064971"/>
    </source>
</evidence>
<feature type="domain" description="Peptidase C39-like" evidence="4">
    <location>
        <begin position="88"/>
        <end position="205"/>
    </location>
</feature>
<dbReference type="InterPro" id="IPR019734">
    <property type="entry name" value="TPR_rpt"/>
</dbReference>
<name>A0ABM8AED8_9DEIO</name>
<dbReference type="SUPFAM" id="SSF48452">
    <property type="entry name" value="TPR-like"/>
    <property type="match status" value="1"/>
</dbReference>
<organism evidence="5 6">
    <name type="scientific">Deinococcus aetherius</name>
    <dbReference type="NCBI Taxonomy" id="200252"/>
    <lineage>
        <taxon>Bacteria</taxon>
        <taxon>Thermotogati</taxon>
        <taxon>Deinococcota</taxon>
        <taxon>Deinococci</taxon>
        <taxon>Deinococcales</taxon>
        <taxon>Deinococcaceae</taxon>
        <taxon>Deinococcus</taxon>
    </lineage>
</organism>
<feature type="compositionally biased region" description="Pro residues" evidence="3">
    <location>
        <begin position="63"/>
        <end position="76"/>
    </location>
</feature>
<dbReference type="InterPro" id="IPR011990">
    <property type="entry name" value="TPR-like_helical_dom_sf"/>
</dbReference>
<dbReference type="EMBL" id="AP026560">
    <property type="protein sequence ID" value="BDP42094.1"/>
    <property type="molecule type" value="Genomic_DNA"/>
</dbReference>
<accession>A0ABM8AED8</accession>
<evidence type="ECO:0000256" key="1">
    <source>
        <dbReference type="ARBA" id="ARBA00022737"/>
    </source>
</evidence>
<evidence type="ECO:0000259" key="4">
    <source>
        <dbReference type="Pfam" id="PF13529"/>
    </source>
</evidence>
<dbReference type="SMART" id="SM00028">
    <property type="entry name" value="TPR"/>
    <property type="match status" value="2"/>
</dbReference>
<dbReference type="Gene3D" id="1.25.40.10">
    <property type="entry name" value="Tetratricopeptide repeat domain"/>
    <property type="match status" value="1"/>
</dbReference>
<keyword evidence="2" id="KW-0802">TPR repeat</keyword>
<dbReference type="InterPro" id="IPR039564">
    <property type="entry name" value="Peptidase_C39-like"/>
</dbReference>
<feature type="region of interest" description="Disordered" evidence="3">
    <location>
        <begin position="57"/>
        <end position="76"/>
    </location>
</feature>
<evidence type="ECO:0000256" key="2">
    <source>
        <dbReference type="ARBA" id="ARBA00022803"/>
    </source>
</evidence>
<sequence length="399" mass="42996">MRAPLLPTLLLTAGLLVGATVFGASRLQPGGTGPVTASPAPVQAEVEAHMPAVVEPPAQEATPPVPEPEVVTPPPPPPLPASARVSGVRHEYQRLNNCGPVTVGMALSRWGGRLDQYDIAPRLKPNRGDVNVSPEELAAFARSQGMNVHLAMNGDRALLKRFLAAGYPVIVETWFITHDSGGMGHYRLLTGYDDTKGAFSALDSYMGPLTMPYARFDELWRSFGRTFLVVSPPEQAGEVRELLGFRADPSAEKQEALRVALAEAERRQDAVGWLNLGQAKLALGDARGAARAFDEAFAAKADPSLDPTRPVRVAGGLPWRAMWYTFGPLEAYTRTGRYADVLRLTNAVLRDAPAHEEALYWRGRALGALGRPAGAKAAYREAVRLRPGYVRARAALASL</sequence>
<keyword evidence="6" id="KW-1185">Reference proteome</keyword>
<dbReference type="Pfam" id="PF13529">
    <property type="entry name" value="Peptidase_C39_2"/>
    <property type="match status" value="1"/>
</dbReference>
<proteinExistence type="predicted"/>
<protein>
    <recommendedName>
        <fullName evidence="4">Peptidase C39-like domain-containing protein</fullName>
    </recommendedName>
</protein>
<keyword evidence="1" id="KW-0677">Repeat</keyword>
<gene>
    <name evidence="5" type="ORF">DAETH_20630</name>
</gene>
<dbReference type="Proteomes" id="UP001064971">
    <property type="component" value="Chromosome"/>
</dbReference>
<dbReference type="RefSeq" id="WP_264774807.1">
    <property type="nucleotide sequence ID" value="NZ_AP026560.1"/>
</dbReference>
<dbReference type="Gene3D" id="3.90.70.10">
    <property type="entry name" value="Cysteine proteinases"/>
    <property type="match status" value="1"/>
</dbReference>